<feature type="transmembrane region" description="Helical" evidence="1">
    <location>
        <begin position="249"/>
        <end position="275"/>
    </location>
</feature>
<dbReference type="RefSeq" id="WP_014827744.1">
    <property type="nucleotide sequence ID" value="NC_018068.1"/>
</dbReference>
<dbReference type="KEGG" id="dai:Desaci_2836"/>
<organism evidence="2 3">
    <name type="scientific">Desulfosporosinus acidiphilus (strain DSM 22704 / JCM 16185 / SJ4)</name>
    <dbReference type="NCBI Taxonomy" id="646529"/>
    <lineage>
        <taxon>Bacteria</taxon>
        <taxon>Bacillati</taxon>
        <taxon>Bacillota</taxon>
        <taxon>Clostridia</taxon>
        <taxon>Eubacteriales</taxon>
        <taxon>Desulfitobacteriaceae</taxon>
        <taxon>Desulfosporosinus</taxon>
    </lineage>
</organism>
<gene>
    <name evidence="2" type="ordered locus">Desaci_2836</name>
</gene>
<dbReference type="STRING" id="646529.Desaci_2836"/>
<proteinExistence type="predicted"/>
<evidence type="ECO:0000256" key="1">
    <source>
        <dbReference type="SAM" id="Phobius"/>
    </source>
</evidence>
<feature type="transmembrane region" description="Helical" evidence="1">
    <location>
        <begin position="173"/>
        <end position="195"/>
    </location>
</feature>
<accession>I4D7H6</accession>
<dbReference type="Proteomes" id="UP000002892">
    <property type="component" value="Chromosome"/>
</dbReference>
<reference evidence="2 3" key="1">
    <citation type="journal article" date="2012" name="J. Bacteriol.">
        <title>Complete genome sequences of Desulfosporosinus orientis DSM765T, Desulfosporosinus youngiae DSM17734T, Desulfosporosinus meridiei DSM13257T, and Desulfosporosinus acidiphilus DSM22704T.</title>
        <authorList>
            <person name="Pester M."/>
            <person name="Brambilla E."/>
            <person name="Alazard D."/>
            <person name="Rattei T."/>
            <person name="Weinmaier T."/>
            <person name="Han J."/>
            <person name="Lucas S."/>
            <person name="Lapidus A."/>
            <person name="Cheng J.F."/>
            <person name="Goodwin L."/>
            <person name="Pitluck S."/>
            <person name="Peters L."/>
            <person name="Ovchinnikova G."/>
            <person name="Teshima H."/>
            <person name="Detter J.C."/>
            <person name="Han C.S."/>
            <person name="Tapia R."/>
            <person name="Land M.L."/>
            <person name="Hauser L."/>
            <person name="Kyrpides N.C."/>
            <person name="Ivanova N.N."/>
            <person name="Pagani I."/>
            <person name="Huntmann M."/>
            <person name="Wei C.L."/>
            <person name="Davenport K.W."/>
            <person name="Daligault H."/>
            <person name="Chain P.S."/>
            <person name="Chen A."/>
            <person name="Mavromatis K."/>
            <person name="Markowitz V."/>
            <person name="Szeto E."/>
            <person name="Mikhailova N."/>
            <person name="Pati A."/>
            <person name="Wagner M."/>
            <person name="Woyke T."/>
            <person name="Ollivier B."/>
            <person name="Klenk H.P."/>
            <person name="Spring S."/>
            <person name="Loy A."/>
        </authorList>
    </citation>
    <scope>NUCLEOTIDE SEQUENCE [LARGE SCALE GENOMIC DNA]</scope>
    <source>
        <strain evidence="3">DSM 22704 / JCM 16185 / SJ4</strain>
    </source>
</reference>
<dbReference type="AlphaFoldDB" id="I4D7H6"/>
<protein>
    <recommendedName>
        <fullName evidence="4">Amino acid transporter, AAT family</fullName>
    </recommendedName>
</protein>
<feature type="transmembrane region" description="Helical" evidence="1">
    <location>
        <begin position="46"/>
        <end position="69"/>
    </location>
</feature>
<dbReference type="OrthoDB" id="1790880at2"/>
<keyword evidence="1" id="KW-0472">Membrane</keyword>
<feature type="transmembrane region" description="Helical" evidence="1">
    <location>
        <begin position="215"/>
        <end position="237"/>
    </location>
</feature>
<feature type="transmembrane region" description="Helical" evidence="1">
    <location>
        <begin position="81"/>
        <end position="99"/>
    </location>
</feature>
<name>I4D7H6_DESAJ</name>
<feature type="transmembrane region" description="Helical" evidence="1">
    <location>
        <begin position="368"/>
        <end position="385"/>
    </location>
</feature>
<dbReference type="eggNOG" id="ENOG502Z7K0">
    <property type="taxonomic scope" value="Bacteria"/>
</dbReference>
<evidence type="ECO:0008006" key="4">
    <source>
        <dbReference type="Google" id="ProtNLM"/>
    </source>
</evidence>
<keyword evidence="1" id="KW-1133">Transmembrane helix</keyword>
<sequence>MSDQSLKARWGQPLTGILATVSFLLIALITWYIFSSPQGIFKFYEHPMIEFLAWMILVGAWQHIVFGNWPFEKLQPIKRGIVMTLVNVLASYVIVYGVFQNFLGKMILPLWSVEALELRGLGEEAAREYAGGAIVMFVLMGFVTYTFWSILFKKWPWGGKLSQPALGLAEWSLTTVITLLAYGMLIYPFYVAVVFKQPLAAQAPWWGFIDGIPHLNYIVGIWEWMVVYLFMTANVWSGKPFHLIKKQPWSGLVAILSIIILAYLTVKFLMFGMSAIWGAVDPKSADGPSSLAWRYYHTASIAGFTLFPFLIWNHYFDNWPQKWGSVVGWIVRTVWVYILGAISYFVYYMVCQPLLGLKPELSNHINKPLVWLFWAIIPLLFNDWFMGKFPFYSSGVNALKVSTSRVSKGKTTKM</sequence>
<feature type="transmembrane region" description="Helical" evidence="1">
    <location>
        <begin position="129"/>
        <end position="152"/>
    </location>
</feature>
<evidence type="ECO:0000313" key="3">
    <source>
        <dbReference type="Proteomes" id="UP000002892"/>
    </source>
</evidence>
<feature type="transmembrane region" description="Helical" evidence="1">
    <location>
        <begin position="327"/>
        <end position="348"/>
    </location>
</feature>
<dbReference type="EMBL" id="CP003639">
    <property type="protein sequence ID" value="AFM41750.1"/>
    <property type="molecule type" value="Genomic_DNA"/>
</dbReference>
<keyword evidence="3" id="KW-1185">Reference proteome</keyword>
<keyword evidence="1" id="KW-0812">Transmembrane</keyword>
<feature type="transmembrane region" description="Helical" evidence="1">
    <location>
        <begin position="295"/>
        <end position="315"/>
    </location>
</feature>
<dbReference type="HOGENOM" id="CLU_668563_0_0_9"/>
<evidence type="ECO:0000313" key="2">
    <source>
        <dbReference type="EMBL" id="AFM41750.1"/>
    </source>
</evidence>
<feature type="transmembrane region" description="Helical" evidence="1">
    <location>
        <begin position="12"/>
        <end position="34"/>
    </location>
</feature>